<dbReference type="AlphaFoldDB" id="A0AAV4WK31"/>
<reference evidence="2 3" key="1">
    <citation type="submission" date="2021-06" db="EMBL/GenBank/DDBJ databases">
        <title>Caerostris extrusa draft genome.</title>
        <authorList>
            <person name="Kono N."/>
            <person name="Arakawa K."/>
        </authorList>
    </citation>
    <scope>NUCLEOTIDE SEQUENCE [LARGE SCALE GENOMIC DNA]</scope>
</reference>
<feature type="compositionally biased region" description="Polar residues" evidence="1">
    <location>
        <begin position="31"/>
        <end position="43"/>
    </location>
</feature>
<comment type="caution">
    <text evidence="2">The sequence shown here is derived from an EMBL/GenBank/DDBJ whole genome shotgun (WGS) entry which is preliminary data.</text>
</comment>
<evidence type="ECO:0000313" key="2">
    <source>
        <dbReference type="EMBL" id="GIY82144.1"/>
    </source>
</evidence>
<evidence type="ECO:0000256" key="1">
    <source>
        <dbReference type="SAM" id="MobiDB-lite"/>
    </source>
</evidence>
<sequence length="80" mass="8742">MGSGVSLLETVRAKQYLGPTSEKLEGAEWSCPSSSFSNEQSGVSDEDSDGLPFRVLVDRESDESEHYLPRTAEVSSFAIR</sequence>
<organism evidence="2 3">
    <name type="scientific">Caerostris extrusa</name>
    <name type="common">Bark spider</name>
    <name type="synonym">Caerostris bankana</name>
    <dbReference type="NCBI Taxonomy" id="172846"/>
    <lineage>
        <taxon>Eukaryota</taxon>
        <taxon>Metazoa</taxon>
        <taxon>Ecdysozoa</taxon>
        <taxon>Arthropoda</taxon>
        <taxon>Chelicerata</taxon>
        <taxon>Arachnida</taxon>
        <taxon>Araneae</taxon>
        <taxon>Araneomorphae</taxon>
        <taxon>Entelegynae</taxon>
        <taxon>Araneoidea</taxon>
        <taxon>Araneidae</taxon>
        <taxon>Caerostris</taxon>
    </lineage>
</organism>
<accession>A0AAV4WK31</accession>
<name>A0AAV4WK31_CAEEX</name>
<gene>
    <name evidence="2" type="ORF">CEXT_263801</name>
</gene>
<evidence type="ECO:0000313" key="3">
    <source>
        <dbReference type="Proteomes" id="UP001054945"/>
    </source>
</evidence>
<proteinExistence type="predicted"/>
<protein>
    <submittedName>
        <fullName evidence="2">Uncharacterized protein</fullName>
    </submittedName>
</protein>
<dbReference type="EMBL" id="BPLR01016213">
    <property type="protein sequence ID" value="GIY82144.1"/>
    <property type="molecule type" value="Genomic_DNA"/>
</dbReference>
<dbReference type="Proteomes" id="UP001054945">
    <property type="component" value="Unassembled WGS sequence"/>
</dbReference>
<feature type="non-terminal residue" evidence="2">
    <location>
        <position position="80"/>
    </location>
</feature>
<feature type="region of interest" description="Disordered" evidence="1">
    <location>
        <begin position="22"/>
        <end position="50"/>
    </location>
</feature>
<keyword evidence="3" id="KW-1185">Reference proteome</keyword>